<dbReference type="FunFam" id="1.20.5.470:FF:000002">
    <property type="entry name" value="Argininosuccinate synthase"/>
    <property type="match status" value="1"/>
</dbReference>
<comment type="caution">
    <text evidence="10">Lacks conserved residue(s) required for the propagation of feature annotation.</text>
</comment>
<evidence type="ECO:0000256" key="9">
    <source>
        <dbReference type="ARBA" id="ARBA00022840"/>
    </source>
</evidence>
<comment type="subunit">
    <text evidence="2 10">Homotetramer.</text>
</comment>
<dbReference type="HAMAP" id="MF_00005">
    <property type="entry name" value="Arg_succ_synth_type1"/>
    <property type="match status" value="1"/>
</dbReference>
<evidence type="ECO:0000256" key="2">
    <source>
        <dbReference type="ARBA" id="ARBA00011881"/>
    </source>
</evidence>
<feature type="binding site" evidence="10">
    <location>
        <position position="125"/>
    </location>
    <ligand>
        <name>L-aspartate</name>
        <dbReference type="ChEBI" id="CHEBI:29991"/>
    </ligand>
</feature>
<dbReference type="InterPro" id="IPR014729">
    <property type="entry name" value="Rossmann-like_a/b/a_fold"/>
</dbReference>
<reference evidence="13 14" key="1">
    <citation type="submission" date="2017-08" db="EMBL/GenBank/DDBJ databases">
        <title>Draft genome sequence of filamentous cyanobacterium Calothrix elsteri CCALA 953.</title>
        <authorList>
            <person name="Gagunashvili A.N."/>
            <person name="Elster J."/>
            <person name="Andresson O.S."/>
        </authorList>
    </citation>
    <scope>NUCLEOTIDE SEQUENCE [LARGE SCALE GENOMIC DNA]</scope>
    <source>
        <strain evidence="13 14">CCALA 953</strain>
    </source>
</reference>
<accession>A0A2A2TEM7</accession>
<keyword evidence="6 10" id="KW-0436">Ligase</keyword>
<dbReference type="PANTHER" id="PTHR11587">
    <property type="entry name" value="ARGININOSUCCINATE SYNTHASE"/>
    <property type="match status" value="1"/>
</dbReference>
<dbReference type="PROSITE" id="PS00565">
    <property type="entry name" value="ARGININOSUCCIN_SYN_2"/>
    <property type="match status" value="1"/>
</dbReference>
<feature type="binding site" evidence="10">
    <location>
        <position position="119"/>
    </location>
    <ligand>
        <name>ATP</name>
        <dbReference type="ChEBI" id="CHEBI:30616"/>
    </ligand>
</feature>
<comment type="caution">
    <text evidence="13">The sequence shown here is derived from an EMBL/GenBank/DDBJ whole genome shotgun (WGS) entry which is preliminary data.</text>
</comment>
<protein>
    <recommendedName>
        <fullName evidence="3 10">Argininosuccinate synthase</fullName>
        <ecNumber evidence="3 10">6.3.4.5</ecNumber>
    </recommendedName>
    <alternativeName>
        <fullName evidence="10">Citrulline--aspartate ligase</fullName>
    </alternativeName>
</protein>
<dbReference type="FunFam" id="3.40.50.620:FF:000019">
    <property type="entry name" value="Argininosuccinate synthase"/>
    <property type="match status" value="1"/>
</dbReference>
<dbReference type="Proteomes" id="UP000218238">
    <property type="component" value="Unassembled WGS sequence"/>
</dbReference>
<organism evidence="13 14">
    <name type="scientific">Brunnivagina elsteri CCALA 953</name>
    <dbReference type="NCBI Taxonomy" id="987040"/>
    <lineage>
        <taxon>Bacteria</taxon>
        <taxon>Bacillati</taxon>
        <taxon>Cyanobacteriota</taxon>
        <taxon>Cyanophyceae</taxon>
        <taxon>Nostocales</taxon>
        <taxon>Calotrichaceae</taxon>
        <taxon>Brunnivagina</taxon>
    </lineage>
</organism>
<dbReference type="Pfam" id="PF20979">
    <property type="entry name" value="Arginosuc_syn_C"/>
    <property type="match status" value="1"/>
</dbReference>
<name>A0A2A2TEM7_9CYAN</name>
<dbReference type="InterPro" id="IPR024074">
    <property type="entry name" value="AS_cat/multimer_dom_body"/>
</dbReference>
<feature type="binding site" evidence="10">
    <location>
        <position position="126"/>
    </location>
    <ligand>
        <name>L-aspartate</name>
        <dbReference type="ChEBI" id="CHEBI:29991"/>
    </ligand>
</feature>
<dbReference type="InterPro" id="IPR023434">
    <property type="entry name" value="Arginosuc_synth_type_1_subfam"/>
</dbReference>
<evidence type="ECO:0000256" key="1">
    <source>
        <dbReference type="ARBA" id="ARBA00004967"/>
    </source>
</evidence>
<dbReference type="OrthoDB" id="9801641at2"/>
<comment type="catalytic activity">
    <reaction evidence="10">
        <text>L-citrulline + L-aspartate + ATP = 2-(N(omega)-L-arginino)succinate + AMP + diphosphate + H(+)</text>
        <dbReference type="Rhea" id="RHEA:10932"/>
        <dbReference type="ChEBI" id="CHEBI:15378"/>
        <dbReference type="ChEBI" id="CHEBI:29991"/>
        <dbReference type="ChEBI" id="CHEBI:30616"/>
        <dbReference type="ChEBI" id="CHEBI:33019"/>
        <dbReference type="ChEBI" id="CHEBI:57472"/>
        <dbReference type="ChEBI" id="CHEBI:57743"/>
        <dbReference type="ChEBI" id="CHEBI:456215"/>
        <dbReference type="EC" id="6.3.4.5"/>
    </reaction>
</comment>
<proteinExistence type="inferred from homology"/>
<dbReference type="InterPro" id="IPR001518">
    <property type="entry name" value="Arginosuc_synth"/>
</dbReference>
<keyword evidence="14" id="KW-1185">Reference proteome</keyword>
<feature type="binding site" evidence="10">
    <location>
        <position position="125"/>
    </location>
    <ligand>
        <name>L-citrulline</name>
        <dbReference type="ChEBI" id="CHEBI:57743"/>
    </ligand>
</feature>
<evidence type="ECO:0000259" key="11">
    <source>
        <dbReference type="Pfam" id="PF00764"/>
    </source>
</evidence>
<evidence type="ECO:0000256" key="10">
    <source>
        <dbReference type="HAMAP-Rule" id="MF_00005"/>
    </source>
</evidence>
<dbReference type="FunFam" id="3.90.1260.10:FF:000007">
    <property type="entry name" value="Argininosuccinate synthase"/>
    <property type="match status" value="1"/>
</dbReference>
<dbReference type="RefSeq" id="WP_095723538.1">
    <property type="nucleotide sequence ID" value="NZ_NTFS01000277.1"/>
</dbReference>
<dbReference type="GO" id="GO:0004055">
    <property type="term" value="F:argininosuccinate synthase activity"/>
    <property type="evidence" value="ECO:0007669"/>
    <property type="project" value="UniProtKB-UniRule"/>
</dbReference>
<keyword evidence="9 10" id="KW-0067">ATP-binding</keyword>
<evidence type="ECO:0000256" key="3">
    <source>
        <dbReference type="ARBA" id="ARBA00012286"/>
    </source>
</evidence>
<dbReference type="PANTHER" id="PTHR11587:SF2">
    <property type="entry name" value="ARGININOSUCCINATE SYNTHASE"/>
    <property type="match status" value="1"/>
</dbReference>
<feature type="binding site" evidence="10">
    <location>
        <position position="89"/>
    </location>
    <ligand>
        <name>L-citrulline</name>
        <dbReference type="ChEBI" id="CHEBI:57743"/>
    </ligand>
</feature>
<feature type="binding site" evidence="10">
    <location>
        <position position="121"/>
    </location>
    <ligand>
        <name>L-aspartate</name>
        <dbReference type="ChEBI" id="CHEBI:29991"/>
    </ligand>
</feature>
<dbReference type="UniPathway" id="UPA00068">
    <property type="reaction ID" value="UER00113"/>
</dbReference>
<feature type="binding site" evidence="10">
    <location>
        <position position="186"/>
    </location>
    <ligand>
        <name>L-citrulline</name>
        <dbReference type="ChEBI" id="CHEBI:57743"/>
    </ligand>
</feature>
<dbReference type="EC" id="6.3.4.5" evidence="3 10"/>
<dbReference type="CDD" id="cd01999">
    <property type="entry name" value="ASS"/>
    <property type="match status" value="1"/>
</dbReference>
<keyword evidence="4 10" id="KW-0963">Cytoplasm</keyword>
<feature type="binding site" evidence="10">
    <location>
        <position position="262"/>
    </location>
    <ligand>
        <name>L-citrulline</name>
        <dbReference type="ChEBI" id="CHEBI:57743"/>
    </ligand>
</feature>
<dbReference type="SUPFAM" id="SSF52402">
    <property type="entry name" value="Adenine nucleotide alpha hydrolases-like"/>
    <property type="match status" value="1"/>
</dbReference>
<evidence type="ECO:0000313" key="13">
    <source>
        <dbReference type="EMBL" id="PAX52151.1"/>
    </source>
</evidence>
<dbReference type="Pfam" id="PF00764">
    <property type="entry name" value="Arginosuc_synth"/>
    <property type="match status" value="1"/>
</dbReference>
<dbReference type="Gene3D" id="3.40.50.620">
    <property type="entry name" value="HUPs"/>
    <property type="match status" value="1"/>
</dbReference>
<gene>
    <name evidence="10" type="primary">argG</name>
    <name evidence="13" type="ORF">CK510_20895</name>
</gene>
<comment type="similarity">
    <text evidence="10">Belongs to the argininosuccinate synthase family. Type 1 subfamily.</text>
</comment>
<evidence type="ECO:0000256" key="4">
    <source>
        <dbReference type="ARBA" id="ARBA00022490"/>
    </source>
</evidence>
<feature type="domain" description="Arginosuccinate synthase C-terminal" evidence="12">
    <location>
        <begin position="176"/>
        <end position="394"/>
    </location>
</feature>
<evidence type="ECO:0000256" key="5">
    <source>
        <dbReference type="ARBA" id="ARBA00022571"/>
    </source>
</evidence>
<evidence type="ECO:0000256" key="7">
    <source>
        <dbReference type="ARBA" id="ARBA00022605"/>
    </source>
</evidence>
<dbReference type="InterPro" id="IPR048267">
    <property type="entry name" value="Arginosuc_syn_N"/>
</dbReference>
<feature type="binding site" evidence="10">
    <location>
        <position position="129"/>
    </location>
    <ligand>
        <name>L-citrulline</name>
        <dbReference type="ChEBI" id="CHEBI:57743"/>
    </ligand>
</feature>
<dbReference type="SUPFAM" id="SSF69864">
    <property type="entry name" value="Argininosuccinate synthetase, C-terminal domain"/>
    <property type="match status" value="1"/>
</dbReference>
<keyword evidence="5 10" id="KW-0055">Arginine biosynthesis</keyword>
<dbReference type="NCBIfam" id="NF001770">
    <property type="entry name" value="PRK00509.1"/>
    <property type="match status" value="1"/>
</dbReference>
<evidence type="ECO:0000259" key="12">
    <source>
        <dbReference type="Pfam" id="PF20979"/>
    </source>
</evidence>
<evidence type="ECO:0000313" key="14">
    <source>
        <dbReference type="Proteomes" id="UP000218238"/>
    </source>
</evidence>
<dbReference type="Gene3D" id="3.90.1260.10">
    <property type="entry name" value="Argininosuccinate synthetase, chain A, domain 2"/>
    <property type="match status" value="1"/>
</dbReference>
<sequence>MGRAKKVILAYSGGVDTSVCIPYLKQEWGVEEVITLAADLGQGDELEPIREKALKSGASESLVVDVRDSFIKDYAFPAIQANALYENRYPLGTALARPLIAKILVEAAAKYGADAIAHGCTGKGNDQVRFDVSTTALNPNLKILAPAREWGMSREETIAYGEKFGIPTPVKKSSPYSIDKNLLGRSIEAGILEDPTVEAPEEIYEMTKAIIDTPNEPEYIDIGFTQGIPTSINGESKDAIELIETVNKIAGNHGIGRIDMIENRLVGIKSREIYESPAMIVLINAHRDLESLTLTADITQYKRGVEQTYTQLVYNGLWYSPLKAALDAFIQKTQERVSGTVRMKLFKGNAAIVGRKSENTLYTPDLATYGADDQFDHKAAEGFIYVWGLPTRIWAQKN</sequence>
<comment type="subcellular location">
    <subcellularLocation>
        <location evidence="10">Cytoplasm</location>
    </subcellularLocation>
</comment>
<feature type="binding site" evidence="10">
    <location>
        <position position="38"/>
    </location>
    <ligand>
        <name>ATP</name>
        <dbReference type="ChEBI" id="CHEBI:30616"/>
    </ligand>
</feature>
<dbReference type="GO" id="GO:0000050">
    <property type="term" value="P:urea cycle"/>
    <property type="evidence" value="ECO:0007669"/>
    <property type="project" value="TreeGrafter"/>
</dbReference>
<dbReference type="Gene3D" id="1.20.5.470">
    <property type="entry name" value="Single helix bin"/>
    <property type="match status" value="1"/>
</dbReference>
<dbReference type="AlphaFoldDB" id="A0A2A2TEM7"/>
<dbReference type="EMBL" id="NTFS01000277">
    <property type="protein sequence ID" value="PAX52151.1"/>
    <property type="molecule type" value="Genomic_DNA"/>
</dbReference>
<dbReference type="GO" id="GO:0005524">
    <property type="term" value="F:ATP binding"/>
    <property type="evidence" value="ECO:0007669"/>
    <property type="project" value="UniProtKB-UniRule"/>
</dbReference>
<comment type="pathway">
    <text evidence="1 10">Amino-acid biosynthesis; L-arginine biosynthesis; L-arginine from L-ornithine and carbamoyl phosphate: step 2/3.</text>
</comment>
<feature type="binding site" evidence="10">
    <location>
        <position position="177"/>
    </location>
    <ligand>
        <name>L-citrulline</name>
        <dbReference type="ChEBI" id="CHEBI:57743"/>
    </ligand>
</feature>
<feature type="domain" description="Arginosuccinate synthase-like N-terminal" evidence="11">
    <location>
        <begin position="6"/>
        <end position="167"/>
    </location>
</feature>
<dbReference type="GO" id="GO:0000053">
    <property type="term" value="P:argininosuccinate metabolic process"/>
    <property type="evidence" value="ECO:0007669"/>
    <property type="project" value="TreeGrafter"/>
</dbReference>
<dbReference type="GO" id="GO:0006526">
    <property type="term" value="P:L-arginine biosynthetic process"/>
    <property type="evidence" value="ECO:0007669"/>
    <property type="project" value="UniProtKB-UniRule"/>
</dbReference>
<dbReference type="InterPro" id="IPR018223">
    <property type="entry name" value="Arginosuc_synth_CS"/>
</dbReference>
<dbReference type="GO" id="GO:0005737">
    <property type="term" value="C:cytoplasm"/>
    <property type="evidence" value="ECO:0007669"/>
    <property type="project" value="UniProtKB-SubCell"/>
</dbReference>
<dbReference type="InterPro" id="IPR048268">
    <property type="entry name" value="Arginosuc_syn_C"/>
</dbReference>
<keyword evidence="7 10" id="KW-0028">Amino-acid biosynthesis</keyword>
<evidence type="ECO:0000256" key="6">
    <source>
        <dbReference type="ARBA" id="ARBA00022598"/>
    </source>
</evidence>
<dbReference type="PROSITE" id="PS00564">
    <property type="entry name" value="ARGININOSUCCIN_SYN_1"/>
    <property type="match status" value="1"/>
</dbReference>
<dbReference type="NCBIfam" id="TIGR00032">
    <property type="entry name" value="argG"/>
    <property type="match status" value="1"/>
</dbReference>
<keyword evidence="8 10" id="KW-0547">Nucleotide-binding</keyword>
<feature type="binding site" evidence="10">
    <location>
        <position position="274"/>
    </location>
    <ligand>
        <name>L-citrulline</name>
        <dbReference type="ChEBI" id="CHEBI:57743"/>
    </ligand>
</feature>
<feature type="binding site" evidence="10">
    <location>
        <begin position="10"/>
        <end position="18"/>
    </location>
    <ligand>
        <name>ATP</name>
        <dbReference type="ChEBI" id="CHEBI:30616"/>
    </ligand>
</feature>
<evidence type="ECO:0000256" key="8">
    <source>
        <dbReference type="ARBA" id="ARBA00022741"/>
    </source>
</evidence>